<dbReference type="PRINTS" id="PR00744">
    <property type="entry name" value="GLHYDRLASE37"/>
</dbReference>
<evidence type="ECO:0000256" key="3">
    <source>
        <dbReference type="ARBA" id="ARBA00022801"/>
    </source>
</evidence>
<comment type="similarity">
    <text evidence="2 5">Belongs to the glycosyl hydrolase 37 family.</text>
</comment>
<dbReference type="GO" id="GO:0004555">
    <property type="term" value="F:alpha,alpha-trehalase activity"/>
    <property type="evidence" value="ECO:0007669"/>
    <property type="project" value="UniProtKB-EC"/>
</dbReference>
<gene>
    <name evidence="8" type="ORF">BB559_004202</name>
</gene>
<name>A0A2T9YG40_9FUNG</name>
<dbReference type="GO" id="GO:0005737">
    <property type="term" value="C:cytoplasm"/>
    <property type="evidence" value="ECO:0007669"/>
    <property type="project" value="InterPro"/>
</dbReference>
<protein>
    <recommendedName>
        <fullName evidence="5">Trehalase</fullName>
        <ecNumber evidence="5">3.2.1.28</ecNumber>
    </recommendedName>
    <alternativeName>
        <fullName evidence="5">Alpha-trehalose glucohydrolase</fullName>
    </alternativeName>
</protein>
<accession>A0A2T9YG40</accession>
<dbReference type="Pfam" id="PF01204">
    <property type="entry name" value="Trehalase"/>
    <property type="match status" value="1"/>
</dbReference>
<dbReference type="PROSITE" id="PS00928">
    <property type="entry name" value="TREHALASE_2"/>
    <property type="match status" value="1"/>
</dbReference>
<comment type="catalytic activity">
    <reaction evidence="1 5">
        <text>alpha,alpha-trehalose + H2O = alpha-D-glucose + beta-D-glucose</text>
        <dbReference type="Rhea" id="RHEA:32675"/>
        <dbReference type="ChEBI" id="CHEBI:15377"/>
        <dbReference type="ChEBI" id="CHEBI:15903"/>
        <dbReference type="ChEBI" id="CHEBI:16551"/>
        <dbReference type="ChEBI" id="CHEBI:17925"/>
        <dbReference type="EC" id="3.2.1.28"/>
    </reaction>
</comment>
<dbReference type="InterPro" id="IPR008928">
    <property type="entry name" value="6-hairpin_glycosidase_sf"/>
</dbReference>
<dbReference type="Proteomes" id="UP000245699">
    <property type="component" value="Unassembled WGS sequence"/>
</dbReference>
<sequence length="747" mass="86583">MEEYDKSYSFLPAPQYYERGVRRFSLLPTTLDPKDSGLAYDMVRRGSSDDRTGTKVQFAVDIERTKREILAQEDTNGDFQITILDSGPKTYRVPTASSGGNKKIEIRGTYMLSNLLQEMALAEDLGHKYVLIDEDRLNENPVDRLLRMIKTLFWDDLTRKMDVKGIERVCLDPKNTDGQSKHMNLIYVPHADEYAWDYYTSMSTSRPDLSLKVIKLPVDITPEYVKSINDRFGILTLAANIGPKGSGEFGPDNRSYDPTPFVVPGGRFNEMYGWDSYFEVLGLLIDEKIELAKGMVDHFVYQIKHYGKILNANRTYYLTRSQPPFLTDMALQVYEKMEKSKENKSWLKTVFQYAIKEYNEVWMSRPRYDPETGLSCYYPTGVGIPPETESTHYDHILLPYAEKLGVSLDDYKRLYQECEINEPELDTYFVHDRAVRESGHDTTYRFENVCANLCTVDLNTLLYKYEIDIAKTINYFDGELANLDGELQVESVWKQYAELRKQRIDKYLWNDSKGMYYDYNLLTKKQETYESVTTIWPLWAECASEEQAKKLVKVVIPKFEEPGGLVSCTKESRGKISKERPSRQWDYPFGWAPHQIMAWRGLRNYGFCSIARRLAYRWLYTVVSSYKDYNGVVPEKFDIVDITHDVDVEYGNVGTDFQMVSRSGFGWMNASFELGLQLLSPMMRRALGALMYPDTFFAKKSFIDDQKQSEETDKLPEPTNNKTQIYSDENSPEIDNIPKVIIEVSKN</sequence>
<dbReference type="SUPFAM" id="SSF48208">
    <property type="entry name" value="Six-hairpin glycosidases"/>
    <property type="match status" value="1"/>
</dbReference>
<evidence type="ECO:0000313" key="9">
    <source>
        <dbReference type="Proteomes" id="UP000245699"/>
    </source>
</evidence>
<dbReference type="InterPro" id="IPR011120">
    <property type="entry name" value="Trehalase_Ca-bd"/>
</dbReference>
<feature type="domain" description="Neutral trehalase Ca2+ binding" evidence="7">
    <location>
        <begin position="68"/>
        <end position="93"/>
    </location>
</feature>
<keyword evidence="3 5" id="KW-0378">Hydrolase</keyword>
<dbReference type="InterPro" id="IPR018232">
    <property type="entry name" value="Glyco_hydro_37_CS"/>
</dbReference>
<dbReference type="InterPro" id="IPR001661">
    <property type="entry name" value="Glyco_hydro_37"/>
</dbReference>
<dbReference type="AlphaFoldDB" id="A0A2T9YG40"/>
<evidence type="ECO:0000256" key="4">
    <source>
        <dbReference type="ARBA" id="ARBA00023295"/>
    </source>
</evidence>
<dbReference type="GO" id="GO:0005509">
    <property type="term" value="F:calcium ion binding"/>
    <property type="evidence" value="ECO:0007669"/>
    <property type="project" value="InterPro"/>
</dbReference>
<feature type="region of interest" description="Disordered" evidence="6">
    <location>
        <begin position="707"/>
        <end position="732"/>
    </location>
</feature>
<dbReference type="Gene3D" id="1.50.10.10">
    <property type="match status" value="1"/>
</dbReference>
<dbReference type="OrthoDB" id="3542292at2759"/>
<evidence type="ECO:0000256" key="1">
    <source>
        <dbReference type="ARBA" id="ARBA00001576"/>
    </source>
</evidence>
<evidence type="ECO:0000313" key="8">
    <source>
        <dbReference type="EMBL" id="PVU91279.1"/>
    </source>
</evidence>
<proteinExistence type="inferred from homology"/>
<dbReference type="STRING" id="61424.A0A2T9YG40"/>
<keyword evidence="4 5" id="KW-0326">Glycosidase</keyword>
<keyword evidence="9" id="KW-1185">Reference proteome</keyword>
<dbReference type="GO" id="GO:0005993">
    <property type="term" value="P:trehalose catabolic process"/>
    <property type="evidence" value="ECO:0007669"/>
    <property type="project" value="InterPro"/>
</dbReference>
<dbReference type="PANTHER" id="PTHR23403:SF6">
    <property type="entry name" value="CYTOSOLIC NEUTRAL TREHALASE-RELATED"/>
    <property type="match status" value="1"/>
</dbReference>
<evidence type="ECO:0000256" key="2">
    <source>
        <dbReference type="ARBA" id="ARBA00005615"/>
    </source>
</evidence>
<evidence type="ECO:0000259" key="7">
    <source>
        <dbReference type="Pfam" id="PF07492"/>
    </source>
</evidence>
<dbReference type="PANTHER" id="PTHR23403">
    <property type="entry name" value="TREHALASE"/>
    <property type="match status" value="1"/>
</dbReference>
<reference evidence="8 9" key="1">
    <citation type="journal article" date="2018" name="MBio">
        <title>Comparative Genomics Reveals the Core Gene Toolbox for the Fungus-Insect Symbiosis.</title>
        <authorList>
            <person name="Wang Y."/>
            <person name="Stata M."/>
            <person name="Wang W."/>
            <person name="Stajich J.E."/>
            <person name="White M.M."/>
            <person name="Moncalvo J.M."/>
        </authorList>
    </citation>
    <scope>NUCLEOTIDE SEQUENCE [LARGE SCALE GENOMIC DNA]</scope>
    <source>
        <strain evidence="8 9">AUS-77-4</strain>
    </source>
</reference>
<evidence type="ECO:0000256" key="5">
    <source>
        <dbReference type="RuleBase" id="RU361180"/>
    </source>
</evidence>
<dbReference type="Pfam" id="PF07492">
    <property type="entry name" value="Trehalase_Ca-bi"/>
    <property type="match status" value="1"/>
</dbReference>
<dbReference type="PROSITE" id="PS00927">
    <property type="entry name" value="TREHALASE_1"/>
    <property type="match status" value="1"/>
</dbReference>
<dbReference type="EMBL" id="MBFT01000431">
    <property type="protein sequence ID" value="PVU91279.1"/>
    <property type="molecule type" value="Genomic_DNA"/>
</dbReference>
<comment type="caution">
    <text evidence="8">The sequence shown here is derived from an EMBL/GenBank/DDBJ whole genome shotgun (WGS) entry which is preliminary data.</text>
</comment>
<feature type="compositionally biased region" description="Basic and acidic residues" evidence="6">
    <location>
        <begin position="707"/>
        <end position="716"/>
    </location>
</feature>
<feature type="compositionally biased region" description="Polar residues" evidence="6">
    <location>
        <begin position="718"/>
        <end position="729"/>
    </location>
</feature>
<dbReference type="EC" id="3.2.1.28" evidence="5"/>
<organism evidence="8 9">
    <name type="scientific">Furculomyces boomerangus</name>
    <dbReference type="NCBI Taxonomy" id="61424"/>
    <lineage>
        <taxon>Eukaryota</taxon>
        <taxon>Fungi</taxon>
        <taxon>Fungi incertae sedis</taxon>
        <taxon>Zoopagomycota</taxon>
        <taxon>Kickxellomycotina</taxon>
        <taxon>Harpellomycetes</taxon>
        <taxon>Harpellales</taxon>
        <taxon>Harpellaceae</taxon>
        <taxon>Furculomyces</taxon>
    </lineage>
</organism>
<dbReference type="InterPro" id="IPR012341">
    <property type="entry name" value="6hp_glycosidase-like_sf"/>
</dbReference>
<evidence type="ECO:0000256" key="6">
    <source>
        <dbReference type="SAM" id="MobiDB-lite"/>
    </source>
</evidence>